<dbReference type="Gene3D" id="1.20.1280.50">
    <property type="match status" value="1"/>
</dbReference>
<accession>A0A4Y7T581</accession>
<evidence type="ECO:0000259" key="1">
    <source>
        <dbReference type="Pfam" id="PF12937"/>
    </source>
</evidence>
<name>A0A4Y7T581_COPMI</name>
<dbReference type="AlphaFoldDB" id="A0A4Y7T581"/>
<dbReference type="EMBL" id="QPFP01000028">
    <property type="protein sequence ID" value="TEB29181.1"/>
    <property type="molecule type" value="Genomic_DNA"/>
</dbReference>
<sequence length="592" mass="65778">MVSFLEHLDTNYVPSYENIPRIQKIIQENTSAAAAIDREIGPLVLTIAGLIKRRMAHADFASRHASLLGPIRRIPDDVLSVIFGACLPSSDDSKQPPMSRTHPAVVLSHVCRRWRQLSISTPTLWTSIVLALPIHPAQGDEVMWHSLTPGVLREAGTRWETRMEDLLQMCKVWLARSAEAPLNILLWGSTHSDSLHQEATDRISGFINLLCGAAHRWRVVDICLALCTRDAPQERTVVAPSALVNLRPADIPLLVSLRLRLESGSEWQGTLNSAVDHKSIHFLRAPALHSLRLDSIICPWKSMDVDWSSLTHLHFGGYGPPKSALTWGNPSLLFDWVDAFLLLSECARLITCDLAIPYTGSNDAPIRSRYLTLPSLESLTLRGVVPDERFLDRVDFPSLRNLHYAYPTRPFAPSYRGPEAQEGGVFSAWLRRFGHQVHSVSFEFPTLADDALYRLLKGLHVVESLDIVAAPPAWGTNGERVANFAAVLMPKNVTAEDEPIPSLCPKLKRLHLNVAFYGAALDEEGILKMIAARRVRGVGEELALIDEVHVDLGVTQTMDIPAELQVRNVDVEGFRFTATYIPPVPLVTFSPD</sequence>
<evidence type="ECO:0000313" key="3">
    <source>
        <dbReference type="Proteomes" id="UP000298030"/>
    </source>
</evidence>
<protein>
    <recommendedName>
        <fullName evidence="1">F-box domain-containing protein</fullName>
    </recommendedName>
</protein>
<dbReference type="InterPro" id="IPR001810">
    <property type="entry name" value="F-box_dom"/>
</dbReference>
<gene>
    <name evidence="2" type="ORF">FA13DRAFT_1734835</name>
</gene>
<dbReference type="OrthoDB" id="3043464at2759"/>
<dbReference type="Proteomes" id="UP000298030">
    <property type="component" value="Unassembled WGS sequence"/>
</dbReference>
<proteinExistence type="predicted"/>
<keyword evidence="3" id="KW-1185">Reference proteome</keyword>
<reference evidence="2 3" key="1">
    <citation type="journal article" date="2019" name="Nat. Ecol. Evol.">
        <title>Megaphylogeny resolves global patterns of mushroom evolution.</title>
        <authorList>
            <person name="Varga T."/>
            <person name="Krizsan K."/>
            <person name="Foldi C."/>
            <person name="Dima B."/>
            <person name="Sanchez-Garcia M."/>
            <person name="Sanchez-Ramirez S."/>
            <person name="Szollosi G.J."/>
            <person name="Szarkandi J.G."/>
            <person name="Papp V."/>
            <person name="Albert L."/>
            <person name="Andreopoulos W."/>
            <person name="Angelini C."/>
            <person name="Antonin V."/>
            <person name="Barry K.W."/>
            <person name="Bougher N.L."/>
            <person name="Buchanan P."/>
            <person name="Buyck B."/>
            <person name="Bense V."/>
            <person name="Catcheside P."/>
            <person name="Chovatia M."/>
            <person name="Cooper J."/>
            <person name="Damon W."/>
            <person name="Desjardin D."/>
            <person name="Finy P."/>
            <person name="Geml J."/>
            <person name="Haridas S."/>
            <person name="Hughes K."/>
            <person name="Justo A."/>
            <person name="Karasinski D."/>
            <person name="Kautmanova I."/>
            <person name="Kiss B."/>
            <person name="Kocsube S."/>
            <person name="Kotiranta H."/>
            <person name="LaButti K.M."/>
            <person name="Lechner B.E."/>
            <person name="Liimatainen K."/>
            <person name="Lipzen A."/>
            <person name="Lukacs Z."/>
            <person name="Mihaltcheva S."/>
            <person name="Morgado L.N."/>
            <person name="Niskanen T."/>
            <person name="Noordeloos M.E."/>
            <person name="Ohm R.A."/>
            <person name="Ortiz-Santana B."/>
            <person name="Ovrebo C."/>
            <person name="Racz N."/>
            <person name="Riley R."/>
            <person name="Savchenko A."/>
            <person name="Shiryaev A."/>
            <person name="Soop K."/>
            <person name="Spirin V."/>
            <person name="Szebenyi C."/>
            <person name="Tomsovsky M."/>
            <person name="Tulloss R.E."/>
            <person name="Uehling J."/>
            <person name="Grigoriev I.V."/>
            <person name="Vagvolgyi C."/>
            <person name="Papp T."/>
            <person name="Martin F.M."/>
            <person name="Miettinen O."/>
            <person name="Hibbett D.S."/>
            <person name="Nagy L.G."/>
        </authorList>
    </citation>
    <scope>NUCLEOTIDE SEQUENCE [LARGE SCALE GENOMIC DNA]</scope>
    <source>
        <strain evidence="2 3">FP101781</strain>
    </source>
</reference>
<organism evidence="2 3">
    <name type="scientific">Coprinellus micaceus</name>
    <name type="common">Glistening ink-cap mushroom</name>
    <name type="synonym">Coprinus micaceus</name>
    <dbReference type="NCBI Taxonomy" id="71717"/>
    <lineage>
        <taxon>Eukaryota</taxon>
        <taxon>Fungi</taxon>
        <taxon>Dikarya</taxon>
        <taxon>Basidiomycota</taxon>
        <taxon>Agaricomycotina</taxon>
        <taxon>Agaricomycetes</taxon>
        <taxon>Agaricomycetidae</taxon>
        <taxon>Agaricales</taxon>
        <taxon>Agaricineae</taxon>
        <taxon>Psathyrellaceae</taxon>
        <taxon>Coprinellus</taxon>
    </lineage>
</organism>
<evidence type="ECO:0000313" key="2">
    <source>
        <dbReference type="EMBL" id="TEB29181.1"/>
    </source>
</evidence>
<dbReference type="Pfam" id="PF12937">
    <property type="entry name" value="F-box-like"/>
    <property type="match status" value="1"/>
</dbReference>
<comment type="caution">
    <text evidence="2">The sequence shown here is derived from an EMBL/GenBank/DDBJ whole genome shotgun (WGS) entry which is preliminary data.</text>
</comment>
<feature type="domain" description="F-box" evidence="1">
    <location>
        <begin position="72"/>
        <end position="130"/>
    </location>
</feature>